<dbReference type="SUPFAM" id="SSF56112">
    <property type="entry name" value="Protein kinase-like (PK-like)"/>
    <property type="match status" value="1"/>
</dbReference>
<dbReference type="InterPro" id="IPR011009">
    <property type="entry name" value="Kinase-like_dom_sf"/>
</dbReference>
<accession>A0A9P3GC21</accession>
<evidence type="ECO:0000259" key="2">
    <source>
        <dbReference type="PROSITE" id="PS50011"/>
    </source>
</evidence>
<keyword evidence="4" id="KW-1185">Reference proteome</keyword>
<dbReference type="InterPro" id="IPR040976">
    <property type="entry name" value="Pkinase_fungal"/>
</dbReference>
<dbReference type="Proteomes" id="UP000703269">
    <property type="component" value="Unassembled WGS sequence"/>
</dbReference>
<feature type="compositionally biased region" description="Basic residues" evidence="1">
    <location>
        <begin position="755"/>
        <end position="766"/>
    </location>
</feature>
<dbReference type="InterPro" id="IPR008266">
    <property type="entry name" value="Tyr_kinase_AS"/>
</dbReference>
<proteinExistence type="predicted"/>
<gene>
    <name evidence="3" type="ORF">PsYK624_081640</name>
</gene>
<name>A0A9P3GC21_9APHY</name>
<dbReference type="GO" id="GO:0005524">
    <property type="term" value="F:ATP binding"/>
    <property type="evidence" value="ECO:0007669"/>
    <property type="project" value="InterPro"/>
</dbReference>
<feature type="region of interest" description="Disordered" evidence="1">
    <location>
        <begin position="81"/>
        <end position="105"/>
    </location>
</feature>
<dbReference type="PANTHER" id="PTHR38248">
    <property type="entry name" value="FUNK1 6"/>
    <property type="match status" value="1"/>
</dbReference>
<reference evidence="3 4" key="1">
    <citation type="submission" date="2021-08" db="EMBL/GenBank/DDBJ databases">
        <title>Draft Genome Sequence of Phanerochaete sordida strain YK-624.</title>
        <authorList>
            <person name="Mori T."/>
            <person name="Dohra H."/>
            <person name="Suzuki T."/>
            <person name="Kawagishi H."/>
            <person name="Hirai H."/>
        </authorList>
    </citation>
    <scope>NUCLEOTIDE SEQUENCE [LARGE SCALE GENOMIC DNA]</scope>
    <source>
        <strain evidence="3 4">YK-624</strain>
    </source>
</reference>
<dbReference type="PANTHER" id="PTHR38248:SF2">
    <property type="entry name" value="FUNK1 11"/>
    <property type="match status" value="1"/>
</dbReference>
<evidence type="ECO:0000313" key="3">
    <source>
        <dbReference type="EMBL" id="GJE92011.1"/>
    </source>
</evidence>
<evidence type="ECO:0000313" key="4">
    <source>
        <dbReference type="Proteomes" id="UP000703269"/>
    </source>
</evidence>
<dbReference type="EMBL" id="BPQB01000024">
    <property type="protein sequence ID" value="GJE92011.1"/>
    <property type="molecule type" value="Genomic_DNA"/>
</dbReference>
<dbReference type="PROSITE" id="PS00109">
    <property type="entry name" value="PROTEIN_KINASE_TYR"/>
    <property type="match status" value="1"/>
</dbReference>
<feature type="region of interest" description="Disordered" evidence="1">
    <location>
        <begin position="714"/>
        <end position="766"/>
    </location>
</feature>
<feature type="domain" description="Protein kinase" evidence="2">
    <location>
        <begin position="358"/>
        <end position="669"/>
    </location>
</feature>
<dbReference type="InterPro" id="IPR000719">
    <property type="entry name" value="Prot_kinase_dom"/>
</dbReference>
<evidence type="ECO:0000256" key="1">
    <source>
        <dbReference type="SAM" id="MobiDB-lite"/>
    </source>
</evidence>
<comment type="caution">
    <text evidence="3">The sequence shown here is derived from an EMBL/GenBank/DDBJ whole genome shotgun (WGS) entry which is preliminary data.</text>
</comment>
<dbReference type="Pfam" id="PF17667">
    <property type="entry name" value="Pkinase_fungal"/>
    <property type="match status" value="1"/>
</dbReference>
<protein>
    <recommendedName>
        <fullName evidence="2">Protein kinase domain-containing protein</fullName>
    </recommendedName>
</protein>
<dbReference type="PROSITE" id="PS50011">
    <property type="entry name" value="PROTEIN_KINASE_DOM"/>
    <property type="match status" value="1"/>
</dbReference>
<dbReference type="GO" id="GO:0004672">
    <property type="term" value="F:protein kinase activity"/>
    <property type="evidence" value="ECO:0007669"/>
    <property type="project" value="InterPro"/>
</dbReference>
<dbReference type="OrthoDB" id="3265188at2759"/>
<organism evidence="3 4">
    <name type="scientific">Phanerochaete sordida</name>
    <dbReference type="NCBI Taxonomy" id="48140"/>
    <lineage>
        <taxon>Eukaryota</taxon>
        <taxon>Fungi</taxon>
        <taxon>Dikarya</taxon>
        <taxon>Basidiomycota</taxon>
        <taxon>Agaricomycotina</taxon>
        <taxon>Agaricomycetes</taxon>
        <taxon>Polyporales</taxon>
        <taxon>Phanerochaetaceae</taxon>
        <taxon>Phanerochaete</taxon>
    </lineage>
</organism>
<dbReference type="AlphaFoldDB" id="A0A9P3GC21"/>
<dbReference type="Gene3D" id="1.10.510.10">
    <property type="entry name" value="Transferase(Phosphotransferase) domain 1"/>
    <property type="match status" value="1"/>
</dbReference>
<sequence>MPSNDAYFVGAMPPELFLDRFMEHKPAGVYAPAPVVDFSKLGSAGTVRDISETLIRAVEKHKVCPTLRLFITKVKKRNAEINSSNRNGRHNGYADGTNAKLPDSQTELCPPLAVRTQRRSRRAVRTKHQLEEYHDFATAELGFATLCSPDEDPFCDPEFAPEVGDTLQDCAAGAPAADASPGVRCVSVYAPQELSNGAPKTSCAFEKDTPGAAATRSRLEAYAGASFARQHRRFLFQAVVIGDQARLLRWDRSGCIVSARFSVIHTLHLADFLWRFDHMDAQQRGWDSTATLATRIEMKLFEDAVRDFIGVAEVSAGRNHTPRKVPNAEETLDSTDTYPTWKIRVAHEDTHEATELVVRRPFAGHRAMFGRATRAYLALDLSTSRLVFLKDSWRLDDRRVRPEFRIYQELRSRDIPFIPYPMYGGDVQDSAGIVQETLGQVVAAERNDWHVGATRLDGHVHHRLVQDIAYRLDSVRDERELMQVIHDALTALDRAYSELGLIHRDISTLNVMITGDGKCMLSDWDHAGTLDQRARGVGTFQFMSARLLASDGVEINEHLDDLESIFWVLLYISLVRFAIPWNKMPLNVFGVPGRDGWHDAGRAKRIHLYCSKSYRGRFTSNALAELLRRNENAWGDYYVFLEADAPSSTDPPRTPEELKRADAVKQPLFFIEMLADAICQYDAEQAEAAARPLPDPLTLGPYALLAQVGLHPHGSPPASGTAVARTGVKRVAPTADENGENPAEPHLPLEDAPRRSKRLKTKHGRS</sequence>